<dbReference type="InterPro" id="IPR036249">
    <property type="entry name" value="Thioredoxin-like_sf"/>
</dbReference>
<evidence type="ECO:0000313" key="4">
    <source>
        <dbReference type="Proteomes" id="UP000238565"/>
    </source>
</evidence>
<dbReference type="PROSITE" id="PS51353">
    <property type="entry name" value="ARSC"/>
    <property type="match status" value="1"/>
</dbReference>
<comment type="similarity">
    <text evidence="1 2">Belongs to the ArsC family.</text>
</comment>
<dbReference type="InterPro" id="IPR006660">
    <property type="entry name" value="Arsenate_reductase-like"/>
</dbReference>
<proteinExistence type="inferred from homology"/>
<dbReference type="PANTHER" id="PTHR30041">
    <property type="entry name" value="ARSENATE REDUCTASE"/>
    <property type="match status" value="1"/>
</dbReference>
<organism evidence="3 4">
    <name type="scientific">Cloacibacterium normanense</name>
    <dbReference type="NCBI Taxonomy" id="237258"/>
    <lineage>
        <taxon>Bacteria</taxon>
        <taxon>Pseudomonadati</taxon>
        <taxon>Bacteroidota</taxon>
        <taxon>Flavobacteriia</taxon>
        <taxon>Flavobacteriales</taxon>
        <taxon>Weeksellaceae</taxon>
    </lineage>
</organism>
<name>A0A2S7I817_9FLAO</name>
<dbReference type="Gene3D" id="3.40.30.10">
    <property type="entry name" value="Glutaredoxin"/>
    <property type="match status" value="1"/>
</dbReference>
<gene>
    <name evidence="3" type="ORF">C3729_01460</name>
</gene>
<comment type="caution">
    <text evidence="3">The sequence shown here is derived from an EMBL/GenBank/DDBJ whole genome shotgun (WGS) entry which is preliminary data.</text>
</comment>
<dbReference type="EMBL" id="PTPZ01000001">
    <property type="protein sequence ID" value="PPZ92704.1"/>
    <property type="molecule type" value="Genomic_DNA"/>
</dbReference>
<reference evidence="3 4" key="1">
    <citation type="submission" date="2018-02" db="EMBL/GenBank/DDBJ databases">
        <title>Draft genome sequence of bacterial isolates from marine environment.</title>
        <authorList>
            <person name="Singh S.K."/>
            <person name="Hill R."/>
            <person name="Major S."/>
            <person name="Cai H."/>
            <person name="Li Y."/>
        </authorList>
    </citation>
    <scope>NUCLEOTIDE SEQUENCE [LARGE SCALE GENOMIC DNA]</scope>
    <source>
        <strain evidence="3 4">IMET F</strain>
    </source>
</reference>
<dbReference type="Proteomes" id="UP000238565">
    <property type="component" value="Unassembled WGS sequence"/>
</dbReference>
<dbReference type="PANTHER" id="PTHR30041:SF7">
    <property type="entry name" value="GLOBAL TRANSCRIPTIONAL REGULATOR SPX"/>
    <property type="match status" value="1"/>
</dbReference>
<dbReference type="SUPFAM" id="SSF52833">
    <property type="entry name" value="Thioredoxin-like"/>
    <property type="match status" value="1"/>
</dbReference>
<evidence type="ECO:0000256" key="2">
    <source>
        <dbReference type="PROSITE-ProRule" id="PRU01282"/>
    </source>
</evidence>
<sequence length="115" mass="13848">MKKVYFLKTCSTCKRIMSEFDLTDFEQREIKSKAVSEEELQEMYDLSNSYEALFSKKSTQIKERNIEVKSLQEEDFKKLILEDYRFLKRPVFIISQEIFIGSDKKNIELLREKLK</sequence>
<evidence type="ECO:0000313" key="3">
    <source>
        <dbReference type="EMBL" id="PPZ92704.1"/>
    </source>
</evidence>
<dbReference type="Pfam" id="PF03960">
    <property type="entry name" value="ArsC"/>
    <property type="match status" value="1"/>
</dbReference>
<evidence type="ECO:0000256" key="1">
    <source>
        <dbReference type="ARBA" id="ARBA00007198"/>
    </source>
</evidence>
<accession>A0A2S7I817</accession>
<protein>
    <submittedName>
        <fullName evidence="3">Arsenate reductase family protein</fullName>
    </submittedName>
</protein>
<dbReference type="RefSeq" id="WP_104792508.1">
    <property type="nucleotide sequence ID" value="NZ_PTPZ01000001.1"/>
</dbReference>
<dbReference type="AlphaFoldDB" id="A0A2S7I817"/>